<accession>A0A4Z1KG04</accession>
<feature type="region of interest" description="Disordered" evidence="1">
    <location>
        <begin position="588"/>
        <end position="622"/>
    </location>
</feature>
<dbReference type="Proteomes" id="UP000297280">
    <property type="component" value="Unassembled WGS sequence"/>
</dbReference>
<name>A0A4Z1KG04_9HELO</name>
<protein>
    <submittedName>
        <fullName evidence="2">Uncharacterized protein</fullName>
    </submittedName>
</protein>
<feature type="compositionally biased region" description="Polar residues" evidence="1">
    <location>
        <begin position="191"/>
        <end position="204"/>
    </location>
</feature>
<feature type="region of interest" description="Disordered" evidence="1">
    <location>
        <begin position="191"/>
        <end position="277"/>
    </location>
</feature>
<comment type="caution">
    <text evidence="2">The sequence shown here is derived from an EMBL/GenBank/DDBJ whole genome shotgun (WGS) entry which is preliminary data.</text>
</comment>
<evidence type="ECO:0000313" key="2">
    <source>
        <dbReference type="EMBL" id="TGO84971.1"/>
    </source>
</evidence>
<keyword evidence="3" id="KW-1185">Reference proteome</keyword>
<feature type="compositionally biased region" description="Basic and acidic residues" evidence="1">
    <location>
        <begin position="205"/>
        <end position="214"/>
    </location>
</feature>
<feature type="compositionally biased region" description="Low complexity" evidence="1">
    <location>
        <begin position="493"/>
        <end position="515"/>
    </location>
</feature>
<feature type="compositionally biased region" description="Low complexity" evidence="1">
    <location>
        <begin position="342"/>
        <end position="355"/>
    </location>
</feature>
<evidence type="ECO:0000256" key="1">
    <source>
        <dbReference type="SAM" id="MobiDB-lite"/>
    </source>
</evidence>
<gene>
    <name evidence="2" type="ORF">BPOR_0445g00030</name>
</gene>
<proteinExistence type="predicted"/>
<feature type="compositionally biased region" description="Polar residues" evidence="1">
    <location>
        <begin position="312"/>
        <end position="338"/>
    </location>
</feature>
<organism evidence="2 3">
    <name type="scientific">Botrytis porri</name>
    <dbReference type="NCBI Taxonomy" id="87229"/>
    <lineage>
        <taxon>Eukaryota</taxon>
        <taxon>Fungi</taxon>
        <taxon>Dikarya</taxon>
        <taxon>Ascomycota</taxon>
        <taxon>Pezizomycotina</taxon>
        <taxon>Leotiomycetes</taxon>
        <taxon>Helotiales</taxon>
        <taxon>Sclerotiniaceae</taxon>
        <taxon>Botrytis</taxon>
    </lineage>
</organism>
<dbReference type="AlphaFoldDB" id="A0A4Z1KG04"/>
<reference evidence="2 3" key="1">
    <citation type="submission" date="2017-12" db="EMBL/GenBank/DDBJ databases">
        <title>Comparative genomics of Botrytis spp.</title>
        <authorList>
            <person name="Valero-Jimenez C.A."/>
            <person name="Tapia P."/>
            <person name="Veloso J."/>
            <person name="Silva-Moreno E."/>
            <person name="Staats M."/>
            <person name="Valdes J.H."/>
            <person name="Van Kan J.A.L."/>
        </authorList>
    </citation>
    <scope>NUCLEOTIDE SEQUENCE [LARGE SCALE GENOMIC DNA]</scope>
    <source>
        <strain evidence="2 3">MUCL3349</strain>
    </source>
</reference>
<feature type="region of interest" description="Disordered" evidence="1">
    <location>
        <begin position="312"/>
        <end position="359"/>
    </location>
</feature>
<evidence type="ECO:0000313" key="3">
    <source>
        <dbReference type="Proteomes" id="UP000297280"/>
    </source>
</evidence>
<dbReference type="EMBL" id="PQXO01000444">
    <property type="protein sequence ID" value="TGO84971.1"/>
    <property type="molecule type" value="Genomic_DNA"/>
</dbReference>
<sequence length="622" mass="67842">MTSNMMDLRGWIAKWGQPSRTSNVGHDFEQTLEQKKSREQYVAHLLASKQIEAPKQPEASKRDEILQLKSLLPLHRNPAQHFESLSVVLMFRTPFSKLTRRQQSNYGWGLESVPLLEMFGREFLKKSCDLYGVDLGRLQLIVNELWLEKVFSPSLSLMSELGKFTNEELVSDWLRTALGLPILNKNGLVSANQSRPSESLSATQRPHESREKPRQSSNPVAQKPKPLSNIGQPKVGGRSPRPTKSVYMTMISSTPKHGGKSNIYNPSALRRPKGSAAPIQNCRAAQPSYAASISHSISTSEGVSISRANTASRRFSTSDGSQNGEWDSFCRSQSTQPKARSRSFSEAPSSSRNSAPDASFSAPVVHQYVPPASLPTPQSEQISPGTGLGVGIASASIPIPHAMLDSPSTVDSAPVYDEDAMDMDDAVFICTYNSSLVPSQAPKGLTNTTLDYYDDGDAMDLDDGMDLDIPMPERQRRPSLIRHQTLLKSTHVASETGTGTGSAATSHSRSSSRRNSICDPSPTASTVINAMKINHSRVVRSLRRSRRSSLSLQDVVTRVLVSWSKLLDGVWIALRGAQGRNWEGIVAAEGNGKNGKGGDEGSGRASSRKSEYALRSPAAEIE</sequence>
<feature type="region of interest" description="Disordered" evidence="1">
    <location>
        <begin position="491"/>
        <end position="524"/>
    </location>
</feature>
<feature type="compositionally biased region" description="Basic and acidic residues" evidence="1">
    <location>
        <begin position="596"/>
        <end position="612"/>
    </location>
</feature>